<dbReference type="EMBL" id="CP001014">
    <property type="protein sequence ID" value="ACB40038.1"/>
    <property type="molecule type" value="Genomic_DNA"/>
</dbReference>
<dbReference type="RefSeq" id="WP_012350457.1">
    <property type="nucleotide sequence ID" value="NC_010525.1"/>
</dbReference>
<dbReference type="eggNOG" id="arCOG09818">
    <property type="taxonomic scope" value="Archaea"/>
</dbReference>
<evidence type="ECO:0000313" key="1">
    <source>
        <dbReference type="EMBL" id="ACB40038.1"/>
    </source>
</evidence>
<reference evidence="1" key="1">
    <citation type="submission" date="2008-03" db="EMBL/GenBank/DDBJ databases">
        <title>Complete sequence of Thermoproteus neutrophilus V24Sta.</title>
        <authorList>
            <consortium name="US DOE Joint Genome Institute"/>
            <person name="Copeland A."/>
            <person name="Lucas S."/>
            <person name="Lapidus A."/>
            <person name="Glavina del Rio T."/>
            <person name="Dalin E."/>
            <person name="Tice H."/>
            <person name="Bruce D."/>
            <person name="Goodwin L."/>
            <person name="Pitluck S."/>
            <person name="Sims D."/>
            <person name="Brettin T."/>
            <person name="Detter J.C."/>
            <person name="Han C."/>
            <person name="Kuske C.R."/>
            <person name="Schmutz J."/>
            <person name="Larimer F."/>
            <person name="Land M."/>
            <person name="Hauser L."/>
            <person name="Kyrpides N."/>
            <person name="Mikhailova N."/>
            <person name="Biddle J.F."/>
            <person name="Zhang Z."/>
            <person name="Fitz-Gibbon S.T."/>
            <person name="Lowe T.M."/>
            <person name="Saltikov C."/>
            <person name="House C.H."/>
            <person name="Richardson P."/>
        </authorList>
    </citation>
    <scope>NUCLEOTIDE SEQUENCE [LARGE SCALE GENOMIC DNA]</scope>
    <source>
        <strain evidence="1">V24Sta</strain>
    </source>
</reference>
<name>B1YE25_PYRNV</name>
<accession>B1YE25</accession>
<organism evidence="1 2">
    <name type="scientific">Pyrobaculum neutrophilum (strain DSM 2338 / JCM 9278 / NBRC 100436 / V24Sta)</name>
    <name type="common">Thermoproteus neutrophilus</name>
    <dbReference type="NCBI Taxonomy" id="444157"/>
    <lineage>
        <taxon>Archaea</taxon>
        <taxon>Thermoproteota</taxon>
        <taxon>Thermoprotei</taxon>
        <taxon>Thermoproteales</taxon>
        <taxon>Thermoproteaceae</taxon>
        <taxon>Pyrobaculum</taxon>
    </lineage>
</organism>
<dbReference type="GeneID" id="6165588"/>
<dbReference type="OrthoDB" id="384828at2157"/>
<protein>
    <submittedName>
        <fullName evidence="1">Uncharacterized protein</fullName>
    </submittedName>
</protein>
<sequence length="125" mass="14215">MILAKVAEKKGCNAEGPTLLVIDYELGDARVYIEENFDIVETNAQWSTHLARFRRCQNVAAVIFDPAIDHEKGPICRADPNLCQGDNRRRIKSKDACRQLGEVLNNHLQPLVAWIAQNIPKLYTW</sequence>
<dbReference type="Proteomes" id="UP000001694">
    <property type="component" value="Chromosome"/>
</dbReference>
<keyword evidence="2" id="KW-1185">Reference proteome</keyword>
<proteinExistence type="predicted"/>
<gene>
    <name evidence="1" type="ordered locus">Tneu_1107</name>
</gene>
<evidence type="ECO:0000313" key="2">
    <source>
        <dbReference type="Proteomes" id="UP000001694"/>
    </source>
</evidence>
<dbReference type="STRING" id="444157.Tneu_1107"/>
<dbReference type="AlphaFoldDB" id="B1YE25"/>
<dbReference type="HOGENOM" id="CLU_1987711_0_0_2"/>
<dbReference type="KEGG" id="tne:Tneu_1107"/>